<dbReference type="Proteomes" id="UP000054565">
    <property type="component" value="Unassembled WGS sequence"/>
</dbReference>
<dbReference type="AlphaFoldDB" id="A0A0J6YR09"/>
<feature type="region of interest" description="Disordered" evidence="1">
    <location>
        <begin position="1"/>
        <end position="82"/>
    </location>
</feature>
<dbReference type="Gene3D" id="3.30.710.10">
    <property type="entry name" value="Potassium Channel Kv1.1, Chain A"/>
    <property type="match status" value="1"/>
</dbReference>
<accession>A0A0J6YR09</accession>
<reference evidence="3" key="1">
    <citation type="journal article" date="2010" name="Genome Res.">
        <title>Population genomic sequencing of Coccidioides fungi reveals recent hybridization and transposon control.</title>
        <authorList>
            <person name="Neafsey D.E."/>
            <person name="Barker B.M."/>
            <person name="Sharpton T.J."/>
            <person name="Stajich J.E."/>
            <person name="Park D.J."/>
            <person name="Whiston E."/>
            <person name="Hung C.-Y."/>
            <person name="McMahan C."/>
            <person name="White J."/>
            <person name="Sykes S."/>
            <person name="Heiman D."/>
            <person name="Young S."/>
            <person name="Zeng Q."/>
            <person name="Abouelleil A."/>
            <person name="Aftuck L."/>
            <person name="Bessette D."/>
            <person name="Brown A."/>
            <person name="FitzGerald M."/>
            <person name="Lui A."/>
            <person name="Macdonald J.P."/>
            <person name="Priest M."/>
            <person name="Orbach M.J."/>
            <person name="Galgiani J.N."/>
            <person name="Kirkland T.N."/>
            <person name="Cole G.T."/>
            <person name="Birren B.W."/>
            <person name="Henn M.R."/>
            <person name="Taylor J.W."/>
            <person name="Rounsley S.D."/>
        </authorList>
    </citation>
    <scope>NUCLEOTIDE SEQUENCE [LARGE SCALE GENOMIC DNA]</scope>
    <source>
        <strain evidence="3">RMSCC 2394</strain>
    </source>
</reference>
<dbReference type="EMBL" id="DS028099">
    <property type="protein sequence ID" value="KMP09689.1"/>
    <property type="molecule type" value="Genomic_DNA"/>
</dbReference>
<organism evidence="2 3">
    <name type="scientific">Coccidioides immitis RMSCC 2394</name>
    <dbReference type="NCBI Taxonomy" id="404692"/>
    <lineage>
        <taxon>Eukaryota</taxon>
        <taxon>Fungi</taxon>
        <taxon>Dikarya</taxon>
        <taxon>Ascomycota</taxon>
        <taxon>Pezizomycotina</taxon>
        <taxon>Eurotiomycetes</taxon>
        <taxon>Eurotiomycetidae</taxon>
        <taxon>Onygenales</taxon>
        <taxon>Onygenaceae</taxon>
        <taxon>Coccidioides</taxon>
    </lineage>
</organism>
<evidence type="ECO:0000313" key="3">
    <source>
        <dbReference type="Proteomes" id="UP000054565"/>
    </source>
</evidence>
<dbReference type="STRING" id="404692.A0A0J6YR09"/>
<gene>
    <name evidence="2" type="ORF">CIRG_09859</name>
</gene>
<dbReference type="InterPro" id="IPR011333">
    <property type="entry name" value="SKP1/BTB/POZ_sf"/>
</dbReference>
<evidence type="ECO:0000256" key="1">
    <source>
        <dbReference type="SAM" id="MobiDB-lite"/>
    </source>
</evidence>
<evidence type="ECO:0008006" key="4">
    <source>
        <dbReference type="Google" id="ProtNLM"/>
    </source>
</evidence>
<proteinExistence type="predicted"/>
<name>A0A0J6YR09_COCIT</name>
<evidence type="ECO:0000313" key="2">
    <source>
        <dbReference type="EMBL" id="KMP09689.1"/>
    </source>
</evidence>
<sequence>MSPSKSMNEGYAGDANLGSNQRPPRLDGESLSRSKSWRLGTHDHIQLSTSSSDPLGAHRSSTSLTSKTSKIRTNGHYGSANTHYRSRCDYEDYWIERKRKGKKKRDKKKSLGCISEPVECPAEEPAADAVEYPAEAPTADPVEYRAEEPSGEPPETEMEMSNHTLTKLYDPGEDLREGSYRIQVSAKHLALVSPFFKKTLSGGWKDSVSYLQNSSVEITTEGWDIEALLILLRVVHCRNHQVPRKLSLEMLAKVAVLADYY</sequence>
<feature type="region of interest" description="Disordered" evidence="1">
    <location>
        <begin position="135"/>
        <end position="160"/>
    </location>
</feature>
<protein>
    <recommendedName>
        <fullName evidence="4">BTB domain-containing protein</fullName>
    </recommendedName>
</protein>